<keyword evidence="1" id="KW-0472">Membrane</keyword>
<accession>A0A5B8VFW6</accession>
<name>A0A5B8VFW6_9BACT</name>
<evidence type="ECO:0008006" key="4">
    <source>
        <dbReference type="Google" id="ProtNLM"/>
    </source>
</evidence>
<keyword evidence="3" id="KW-1185">Reference proteome</keyword>
<dbReference type="AlphaFoldDB" id="A0A5B8VFW6"/>
<dbReference type="EMBL" id="CP042435">
    <property type="protein sequence ID" value="QEC69971.1"/>
    <property type="molecule type" value="Genomic_DNA"/>
</dbReference>
<keyword evidence="1" id="KW-1133">Transmembrane helix</keyword>
<evidence type="ECO:0000256" key="1">
    <source>
        <dbReference type="SAM" id="Phobius"/>
    </source>
</evidence>
<gene>
    <name evidence="2" type="ORF">FRZ67_22715</name>
</gene>
<dbReference type="KEGG" id="pgin:FRZ67_22715"/>
<feature type="transmembrane region" description="Helical" evidence="1">
    <location>
        <begin position="163"/>
        <end position="183"/>
    </location>
</feature>
<protein>
    <recommendedName>
        <fullName evidence="4">CCDC81-like prokaryotic HU domain-containing protein</fullName>
    </recommendedName>
</protein>
<dbReference type="OrthoDB" id="664124at2"/>
<sequence>MTQYLAKYFALHRKLVLPGIGFFNTSTQPAQLEFVEKTLHAPVHTINFWQDENVADNNFISFLIKETGLNHYETINKFSQFITGLKEKLQSGVALKIPGLGILTNNENGYSFNPENLQQYFPGITAERVIRQNAQHSVRVGEDEKTSVEMHEMLNKEVVKDRWWIGAIVLAVVGVAAILYYYLSR</sequence>
<evidence type="ECO:0000313" key="2">
    <source>
        <dbReference type="EMBL" id="QEC69971.1"/>
    </source>
</evidence>
<organism evidence="2 3">
    <name type="scientific">Panacibacter ginsenosidivorans</name>
    <dbReference type="NCBI Taxonomy" id="1813871"/>
    <lineage>
        <taxon>Bacteria</taxon>
        <taxon>Pseudomonadati</taxon>
        <taxon>Bacteroidota</taxon>
        <taxon>Chitinophagia</taxon>
        <taxon>Chitinophagales</taxon>
        <taxon>Chitinophagaceae</taxon>
        <taxon>Panacibacter</taxon>
    </lineage>
</organism>
<dbReference type="Proteomes" id="UP000321533">
    <property type="component" value="Chromosome"/>
</dbReference>
<reference evidence="2 3" key="1">
    <citation type="journal article" date="2016" name="Int. J. Syst. Evol. Microbiol.">
        <title>Panacibacter ginsenosidivorans gen. nov., sp. nov., with ginsenoside converting activity isolated from soil of a ginseng field.</title>
        <authorList>
            <person name="Siddiqi M.Z."/>
            <person name="Muhammad Shafi S."/>
            <person name="Choi K.D."/>
            <person name="Im W.T."/>
        </authorList>
    </citation>
    <scope>NUCLEOTIDE SEQUENCE [LARGE SCALE GENOMIC DNA]</scope>
    <source>
        <strain evidence="2 3">Gsoil1550</strain>
    </source>
</reference>
<keyword evidence="1" id="KW-0812">Transmembrane</keyword>
<proteinExistence type="predicted"/>
<evidence type="ECO:0000313" key="3">
    <source>
        <dbReference type="Proteomes" id="UP000321533"/>
    </source>
</evidence>
<dbReference type="RefSeq" id="WP_147192847.1">
    <property type="nucleotide sequence ID" value="NZ_CP042435.1"/>
</dbReference>